<dbReference type="InterPro" id="IPR001680">
    <property type="entry name" value="WD40_rpt"/>
</dbReference>
<feature type="compositionally biased region" description="Polar residues" evidence="7">
    <location>
        <begin position="858"/>
        <end position="867"/>
    </location>
</feature>
<feature type="compositionally biased region" description="Basic and acidic residues" evidence="7">
    <location>
        <begin position="737"/>
        <end position="759"/>
    </location>
</feature>
<dbReference type="PROSITE" id="PS50082">
    <property type="entry name" value="WD_REPEATS_2"/>
    <property type="match status" value="2"/>
</dbReference>
<feature type="compositionally biased region" description="Low complexity" evidence="7">
    <location>
        <begin position="803"/>
        <end position="819"/>
    </location>
</feature>
<sequence>MAEYPRRASAASPIPPAPPPPPFPARRAAPLRYNNAFTKFIIQPFNYAARPPNAPAQHDTTRPHTSIPRIVGPLSSQNATHRTGLEISALDISPAGTHAILAGREILKTILVDGTKCAEEFNLLATMRQYASHNSVRSRPKDALDIHDVKWSHGGFDSLIATAASSGKVVLYDINRPGVELARLHEHPRQVHKVAFNPHHGALLLSGSQDGTTKLWDMRDLKRVVGVCPSQYTHNGQSDGVRDVKWSPTDGVEFAFGTDSGIVQRWDYRQPKAPKLKINAHNRTCHAIDWHPDGTHLVSAGSDKTLRVWNFASVVRRQRPAWTLQAPYPVLHVRWRPPCRSSGDEDTRAWQSTHLVTSYDRDHAAVHVWDFRRPNIPFRELLHYNAAPTDLLWHSQDLLWTAGREGVFNQTDIKFAPKPTERRNLQAFAVASHGELTCVSGEAPLRKKPVLEPDTSERGLSSHSPKGLSPEKGSFGRSSIDDSIDEGFLSSSFKKRHTRSGSNRSTKSLSNTPPSYDELPKIKSFDESLPREQPISPNQIAARCLTAVSIPNPLLFTLLAHTYISSLSEDRHDYLDLHAISKVLEGNFIQAKRTGLHRVAQSFKVLRQFLTQLPAALALDSPRTRKEVRLPHQLDTSPSPIPPVMKENRFPANNQHPRFADTKDINPENSSNVPTPLAKPLSDRGPAHSVSAAALPDPDKDATLVLPPSLVEPATTTSMSPLQSDADINHRSPSRSNDMEWANRNDSDERPKLLHDWQRQPKTLLNLEPPPSSQGIYIPPSLDRHDSNESFPMFSASTDSHKNSVPSSSSSARSRTDLSAGARGQPDILAAAGRGSCDSPIVDSQMPSSTDIVGDDSFQPSPSNMSGVANHGMGTHSSPRHAVVLNNDDREQPSSLTSMSSSPEELRKQQTQSRAIPRADGSLPRRQSVILAPDSSKDLYPSYDSPMSVPGNTRSPVISARFPTQESHSPNCAASSLGNFSKLPSKYFVSGPRESDPSVAGVILSQLMSYHTNQCPDAQTATHILLLFTPLLLENISTSSSEQQTFRGNAVYSNESSTDQSQEMIHMYEKKLEQIGISLLQMESIMITYHDQLISLRLYNTATQLRRLCFPLYPSLYQQFQDRKQIGLLCQICKNPINSLSQDNICSLCKSRQSSCPICWCECSPFEASTTVEDRTKRRVRGRNTSIISERHHSESIVPPYTSSLSFHSSDLERSSSVQLKSQSDDSTIHSRLHTSCTLCNHSSHSSCRYAWLTRISDGGCPTPGCLCDCARGGWRDAKSDWRAQRMSKSSGGVVRGDRWGVKESRAVAMVRGTLGAGGSARGEEGRRVRVVDPALE</sequence>
<dbReference type="InterPro" id="IPR015943">
    <property type="entry name" value="WD40/YVTN_repeat-like_dom_sf"/>
</dbReference>
<evidence type="ECO:0000313" key="8">
    <source>
        <dbReference type="EMBL" id="KAF2230287.1"/>
    </source>
</evidence>
<dbReference type="InterPro" id="IPR036322">
    <property type="entry name" value="WD40_repeat_dom_sf"/>
</dbReference>
<dbReference type="InterPro" id="IPR019775">
    <property type="entry name" value="WD40_repeat_CS"/>
</dbReference>
<gene>
    <name evidence="8" type="ORF">EV356DRAFT_492285</name>
</gene>
<dbReference type="GO" id="GO:0005829">
    <property type="term" value="C:cytosol"/>
    <property type="evidence" value="ECO:0007669"/>
    <property type="project" value="TreeGrafter"/>
</dbReference>
<name>A0A6A6GX43_VIRVR</name>
<reference evidence="8" key="1">
    <citation type="journal article" date="2020" name="Stud. Mycol.">
        <title>101 Dothideomycetes genomes: a test case for predicting lifestyles and emergence of pathogens.</title>
        <authorList>
            <person name="Haridas S."/>
            <person name="Albert R."/>
            <person name="Binder M."/>
            <person name="Bloem J."/>
            <person name="Labutti K."/>
            <person name="Salamov A."/>
            <person name="Andreopoulos B."/>
            <person name="Baker S."/>
            <person name="Barry K."/>
            <person name="Bills G."/>
            <person name="Bluhm B."/>
            <person name="Cannon C."/>
            <person name="Castanera R."/>
            <person name="Culley D."/>
            <person name="Daum C."/>
            <person name="Ezra D."/>
            <person name="Gonzalez J."/>
            <person name="Henrissat B."/>
            <person name="Kuo A."/>
            <person name="Liang C."/>
            <person name="Lipzen A."/>
            <person name="Lutzoni F."/>
            <person name="Magnuson J."/>
            <person name="Mondo S."/>
            <person name="Nolan M."/>
            <person name="Ohm R."/>
            <person name="Pangilinan J."/>
            <person name="Park H.-J."/>
            <person name="Ramirez L."/>
            <person name="Alfaro M."/>
            <person name="Sun H."/>
            <person name="Tritt A."/>
            <person name="Yoshinaga Y."/>
            <person name="Zwiers L.-H."/>
            <person name="Turgeon B."/>
            <person name="Goodwin S."/>
            <person name="Spatafora J."/>
            <person name="Crous P."/>
            <person name="Grigoriev I."/>
        </authorList>
    </citation>
    <scope>NUCLEOTIDE SEQUENCE</scope>
    <source>
        <strain evidence="8">Tuck. ex Michener</strain>
    </source>
</reference>
<evidence type="ECO:0000256" key="1">
    <source>
        <dbReference type="ARBA" id="ARBA00022574"/>
    </source>
</evidence>
<feature type="repeat" description="WD" evidence="6">
    <location>
        <begin position="278"/>
        <end position="313"/>
    </location>
</feature>
<dbReference type="Proteomes" id="UP000800092">
    <property type="component" value="Unassembled WGS sequence"/>
</dbReference>
<dbReference type="OrthoDB" id="60955at2759"/>
<dbReference type="InterPro" id="IPR037590">
    <property type="entry name" value="WDR24"/>
</dbReference>
<dbReference type="Pfam" id="PF00400">
    <property type="entry name" value="WD40"/>
    <property type="match status" value="2"/>
</dbReference>
<evidence type="ECO:0000256" key="7">
    <source>
        <dbReference type="SAM" id="MobiDB-lite"/>
    </source>
</evidence>
<keyword evidence="4" id="KW-0863">Zinc-finger</keyword>
<proteinExistence type="predicted"/>
<evidence type="ECO:0000313" key="9">
    <source>
        <dbReference type="Proteomes" id="UP000800092"/>
    </source>
</evidence>
<keyword evidence="3" id="KW-0677">Repeat</keyword>
<dbReference type="PROSITE" id="PS00678">
    <property type="entry name" value="WD_REPEATS_1"/>
    <property type="match status" value="2"/>
</dbReference>
<dbReference type="GO" id="GO:1904263">
    <property type="term" value="P:positive regulation of TORC1 signaling"/>
    <property type="evidence" value="ECO:0007669"/>
    <property type="project" value="TreeGrafter"/>
</dbReference>
<dbReference type="PANTHER" id="PTHR46200:SF1">
    <property type="entry name" value="GATOR COMPLEX PROTEIN WDR24"/>
    <property type="match status" value="1"/>
</dbReference>
<feature type="region of interest" description="Disordered" evidence="7">
    <location>
        <begin position="1"/>
        <end position="28"/>
    </location>
</feature>
<dbReference type="GO" id="GO:0016239">
    <property type="term" value="P:positive regulation of macroautophagy"/>
    <property type="evidence" value="ECO:0007669"/>
    <property type="project" value="TreeGrafter"/>
</dbReference>
<dbReference type="GO" id="GO:0005774">
    <property type="term" value="C:vacuolar membrane"/>
    <property type="evidence" value="ECO:0007669"/>
    <property type="project" value="TreeGrafter"/>
</dbReference>
<feature type="compositionally biased region" description="Polar residues" evidence="7">
    <location>
        <begin position="500"/>
        <end position="514"/>
    </location>
</feature>
<dbReference type="GO" id="GO:0008270">
    <property type="term" value="F:zinc ion binding"/>
    <property type="evidence" value="ECO:0007669"/>
    <property type="project" value="UniProtKB-KW"/>
</dbReference>
<accession>A0A6A6GX43</accession>
<dbReference type="Gene3D" id="2.130.10.10">
    <property type="entry name" value="YVTN repeat-like/Quinoprotein amine dehydrogenase"/>
    <property type="match status" value="2"/>
</dbReference>
<evidence type="ECO:0000256" key="2">
    <source>
        <dbReference type="ARBA" id="ARBA00022723"/>
    </source>
</evidence>
<feature type="region of interest" description="Disordered" evidence="7">
    <location>
        <begin position="633"/>
        <end position="951"/>
    </location>
</feature>
<keyword evidence="9" id="KW-1185">Reference proteome</keyword>
<dbReference type="SMART" id="SM00320">
    <property type="entry name" value="WD40"/>
    <property type="match status" value="5"/>
</dbReference>
<keyword evidence="2" id="KW-0479">Metal-binding</keyword>
<dbReference type="PROSITE" id="PS50294">
    <property type="entry name" value="WD_REPEATS_REGION"/>
    <property type="match status" value="2"/>
</dbReference>
<feature type="region of interest" description="Disordered" evidence="7">
    <location>
        <begin position="447"/>
        <end position="480"/>
    </location>
</feature>
<feature type="repeat" description="WD" evidence="6">
    <location>
        <begin position="184"/>
        <end position="226"/>
    </location>
</feature>
<evidence type="ECO:0000256" key="3">
    <source>
        <dbReference type="ARBA" id="ARBA00022737"/>
    </source>
</evidence>
<evidence type="ECO:0000256" key="5">
    <source>
        <dbReference type="ARBA" id="ARBA00022833"/>
    </source>
</evidence>
<dbReference type="EMBL" id="ML991844">
    <property type="protein sequence ID" value="KAF2230287.1"/>
    <property type="molecule type" value="Genomic_DNA"/>
</dbReference>
<keyword evidence="5" id="KW-0862">Zinc</keyword>
<feature type="compositionally biased region" description="Pro residues" evidence="7">
    <location>
        <begin position="13"/>
        <end position="24"/>
    </location>
</feature>
<dbReference type="GO" id="GO:0061700">
    <property type="term" value="C:GATOR2 complex"/>
    <property type="evidence" value="ECO:0007669"/>
    <property type="project" value="TreeGrafter"/>
</dbReference>
<evidence type="ECO:0000256" key="4">
    <source>
        <dbReference type="ARBA" id="ARBA00022771"/>
    </source>
</evidence>
<protein>
    <submittedName>
        <fullName evidence="8">Uncharacterized protein</fullName>
    </submittedName>
</protein>
<feature type="compositionally biased region" description="Polar residues" evidence="7">
    <location>
        <begin position="714"/>
        <end position="723"/>
    </location>
</feature>
<feature type="region of interest" description="Disordered" evidence="7">
    <location>
        <begin position="492"/>
        <end position="521"/>
    </location>
</feature>
<dbReference type="PANTHER" id="PTHR46200">
    <property type="entry name" value="GATOR COMPLEX PROTEIN WDR24"/>
    <property type="match status" value="1"/>
</dbReference>
<keyword evidence="1 6" id="KW-0853">WD repeat</keyword>
<evidence type="ECO:0000256" key="6">
    <source>
        <dbReference type="PROSITE-ProRule" id="PRU00221"/>
    </source>
</evidence>
<organism evidence="8 9">
    <name type="scientific">Viridothelium virens</name>
    <name type="common">Speckled blister lichen</name>
    <name type="synonym">Trypethelium virens</name>
    <dbReference type="NCBI Taxonomy" id="1048519"/>
    <lineage>
        <taxon>Eukaryota</taxon>
        <taxon>Fungi</taxon>
        <taxon>Dikarya</taxon>
        <taxon>Ascomycota</taxon>
        <taxon>Pezizomycotina</taxon>
        <taxon>Dothideomycetes</taxon>
        <taxon>Dothideomycetes incertae sedis</taxon>
        <taxon>Trypetheliales</taxon>
        <taxon>Trypetheliaceae</taxon>
        <taxon>Viridothelium</taxon>
    </lineage>
</organism>
<dbReference type="SUPFAM" id="SSF50978">
    <property type="entry name" value="WD40 repeat-like"/>
    <property type="match status" value="1"/>
</dbReference>